<reference evidence="4" key="1">
    <citation type="submission" date="2021-02" db="EMBL/GenBank/DDBJ databases">
        <title>Psilocybe cubensis genome.</title>
        <authorList>
            <person name="Mckernan K.J."/>
            <person name="Crawford S."/>
            <person name="Trippe A."/>
            <person name="Kane L.T."/>
            <person name="Mclaughlin S."/>
        </authorList>
    </citation>
    <scope>NUCLEOTIDE SEQUENCE [LARGE SCALE GENOMIC DNA]</scope>
    <source>
        <strain evidence="4">MGC-MH-2018</strain>
    </source>
</reference>
<organism evidence="4">
    <name type="scientific">Psilocybe cubensis</name>
    <name type="common">Psychedelic mushroom</name>
    <name type="synonym">Stropharia cubensis</name>
    <dbReference type="NCBI Taxonomy" id="181762"/>
    <lineage>
        <taxon>Eukaryota</taxon>
        <taxon>Fungi</taxon>
        <taxon>Dikarya</taxon>
        <taxon>Basidiomycota</taxon>
        <taxon>Agaricomycotina</taxon>
        <taxon>Agaricomycetes</taxon>
        <taxon>Agaricomycetidae</taxon>
        <taxon>Agaricales</taxon>
        <taxon>Agaricineae</taxon>
        <taxon>Strophariaceae</taxon>
        <taxon>Psilocybe</taxon>
    </lineage>
</organism>
<keyword evidence="1" id="KW-0863">Zinc-finger</keyword>
<dbReference type="AlphaFoldDB" id="A0A8H7XSS8"/>
<protein>
    <recommendedName>
        <fullName evidence="3">C2H2-type domain-containing protein</fullName>
    </recommendedName>
</protein>
<feature type="region of interest" description="Disordered" evidence="2">
    <location>
        <begin position="213"/>
        <end position="235"/>
    </location>
</feature>
<accession>A0A8H7XSS8</accession>
<gene>
    <name evidence="4" type="ORF">JR316_009855</name>
</gene>
<keyword evidence="1" id="KW-0862">Zinc</keyword>
<dbReference type="SMART" id="SM00355">
    <property type="entry name" value="ZnF_C2H2"/>
    <property type="match status" value="3"/>
</dbReference>
<feature type="region of interest" description="Disordered" evidence="2">
    <location>
        <begin position="1"/>
        <end position="83"/>
    </location>
</feature>
<feature type="compositionally biased region" description="Polar residues" evidence="2">
    <location>
        <begin position="223"/>
        <end position="235"/>
    </location>
</feature>
<keyword evidence="1" id="KW-0479">Metal-binding</keyword>
<comment type="caution">
    <text evidence="4">The sequence shown here is derived from an EMBL/GenBank/DDBJ whole genome shotgun (WGS) entry which is preliminary data.</text>
</comment>
<name>A0A8H7XSS8_PSICU</name>
<dbReference type="GO" id="GO:0008270">
    <property type="term" value="F:zinc ion binding"/>
    <property type="evidence" value="ECO:0007669"/>
    <property type="project" value="UniProtKB-KW"/>
</dbReference>
<dbReference type="InterPro" id="IPR013087">
    <property type="entry name" value="Znf_C2H2_type"/>
</dbReference>
<dbReference type="Gene3D" id="3.30.160.60">
    <property type="entry name" value="Classic Zinc Finger"/>
    <property type="match status" value="1"/>
</dbReference>
<evidence type="ECO:0000256" key="1">
    <source>
        <dbReference type="PROSITE-ProRule" id="PRU00042"/>
    </source>
</evidence>
<feature type="compositionally biased region" description="Polar residues" evidence="2">
    <location>
        <begin position="248"/>
        <end position="261"/>
    </location>
</feature>
<sequence>MNYSYESFVSSFQSNQPPVGYDSNYPQQGPYSSSHNIPNTSVASSSSRQPLHDRSDQILVQEQENIPDTTNSSLAKTSQQSQDFNRWHTRHPMTDANHDGFQEIEAVPALFNAEWPLSMTVPRNTPRPPMTDANHDGFPEIEAAPVLFNAEWPPLMAFARNEDLLNKYALYSNVQNQPDVSNDYQPLNTEPQYSSALQGYQASASAPALDQLGPVRHSHRQPNHSLPYQRVGSSNSRLAQDNIDSFIQDTQANTSSSVENNQKVKKPRRKVKVRPTLSTVDSIKGAFQVTMRASDSRARALRPNTGATLGDVPTSGSTHPNGLVSFGAEDLPMIPCPLAGCTAASKGIKALEKHLAEAHEYRRKKTRDQNSVVCPIYGCIVKVGEGNLNRHIAETHTNVWYYCTMCDTGRSRQDDLKNHFETVHAGYDVPKVFREILHESAGRSM</sequence>
<dbReference type="PROSITE" id="PS50157">
    <property type="entry name" value="ZINC_FINGER_C2H2_2"/>
    <property type="match status" value="1"/>
</dbReference>
<feature type="compositionally biased region" description="Basic residues" evidence="2">
    <location>
        <begin position="263"/>
        <end position="273"/>
    </location>
</feature>
<dbReference type="EMBL" id="JAFIQS010000010">
    <property type="protein sequence ID" value="KAG5165159.1"/>
    <property type="molecule type" value="Genomic_DNA"/>
</dbReference>
<feature type="region of interest" description="Disordered" evidence="2">
    <location>
        <begin position="248"/>
        <end position="276"/>
    </location>
</feature>
<feature type="compositionally biased region" description="Polar residues" evidence="2">
    <location>
        <begin position="58"/>
        <end position="83"/>
    </location>
</feature>
<evidence type="ECO:0000313" key="4">
    <source>
        <dbReference type="EMBL" id="KAG5165159.1"/>
    </source>
</evidence>
<evidence type="ECO:0000256" key="2">
    <source>
        <dbReference type="SAM" id="MobiDB-lite"/>
    </source>
</evidence>
<feature type="compositionally biased region" description="Polar residues" evidence="2">
    <location>
        <begin position="1"/>
        <end position="17"/>
    </location>
</feature>
<proteinExistence type="predicted"/>
<evidence type="ECO:0000259" key="3">
    <source>
        <dbReference type="PROSITE" id="PS50157"/>
    </source>
</evidence>
<feature type="compositionally biased region" description="Polar residues" evidence="2">
    <location>
        <begin position="24"/>
        <end position="49"/>
    </location>
</feature>
<feature type="domain" description="C2H2-type" evidence="3">
    <location>
        <begin position="401"/>
        <end position="429"/>
    </location>
</feature>